<proteinExistence type="predicted"/>
<comment type="caution">
    <text evidence="2">The sequence shown here is derived from an EMBL/GenBank/DDBJ whole genome shotgun (WGS) entry which is preliminary data.</text>
</comment>
<keyword evidence="3" id="KW-1185">Reference proteome</keyword>
<dbReference type="AlphaFoldDB" id="A0AAV4WKG9"/>
<feature type="region of interest" description="Disordered" evidence="1">
    <location>
        <begin position="1"/>
        <end position="24"/>
    </location>
</feature>
<sequence length="146" mass="15376">MGHTDGLCANPASPAAGEFGESRVEHDEPGVAPVHRCQVVLVGLVGVLAAVVAGDVGVGQLGGGPEVRPGLVARVVVDGGNKLAIEIEEKASESIAEALCTKEDGIAYFPFEVFSKSSYLIFMHVAALRGLNRIRFKRQCLENYSL</sequence>
<evidence type="ECO:0000256" key="1">
    <source>
        <dbReference type="SAM" id="MobiDB-lite"/>
    </source>
</evidence>
<evidence type="ECO:0000313" key="3">
    <source>
        <dbReference type="Proteomes" id="UP001054837"/>
    </source>
</evidence>
<organism evidence="2 3">
    <name type="scientific">Caerostris darwini</name>
    <dbReference type="NCBI Taxonomy" id="1538125"/>
    <lineage>
        <taxon>Eukaryota</taxon>
        <taxon>Metazoa</taxon>
        <taxon>Ecdysozoa</taxon>
        <taxon>Arthropoda</taxon>
        <taxon>Chelicerata</taxon>
        <taxon>Arachnida</taxon>
        <taxon>Araneae</taxon>
        <taxon>Araneomorphae</taxon>
        <taxon>Entelegynae</taxon>
        <taxon>Araneoidea</taxon>
        <taxon>Araneidae</taxon>
        <taxon>Caerostris</taxon>
    </lineage>
</organism>
<dbReference type="EMBL" id="BPLQ01014736">
    <property type="protein sequence ID" value="GIY82719.1"/>
    <property type="molecule type" value="Genomic_DNA"/>
</dbReference>
<gene>
    <name evidence="2" type="ORF">CDAR_10081</name>
</gene>
<name>A0AAV4WKG9_9ARAC</name>
<dbReference type="Proteomes" id="UP001054837">
    <property type="component" value="Unassembled WGS sequence"/>
</dbReference>
<accession>A0AAV4WKG9</accession>
<protein>
    <submittedName>
        <fullName evidence="2">Uncharacterized protein</fullName>
    </submittedName>
</protein>
<reference evidence="2 3" key="1">
    <citation type="submission" date="2021-06" db="EMBL/GenBank/DDBJ databases">
        <title>Caerostris darwini draft genome.</title>
        <authorList>
            <person name="Kono N."/>
            <person name="Arakawa K."/>
        </authorList>
    </citation>
    <scope>NUCLEOTIDE SEQUENCE [LARGE SCALE GENOMIC DNA]</scope>
</reference>
<evidence type="ECO:0000313" key="2">
    <source>
        <dbReference type="EMBL" id="GIY82719.1"/>
    </source>
</evidence>